<dbReference type="SUPFAM" id="SSF55785">
    <property type="entry name" value="PYP-like sensor domain (PAS domain)"/>
    <property type="match status" value="2"/>
</dbReference>
<dbReference type="Gene3D" id="1.10.287.130">
    <property type="match status" value="1"/>
</dbReference>
<dbReference type="PANTHER" id="PTHR43065:SF42">
    <property type="entry name" value="TWO-COMPONENT SENSOR PPRA"/>
    <property type="match status" value="1"/>
</dbReference>
<dbReference type="Proteomes" id="UP000184139">
    <property type="component" value="Unassembled WGS sequence"/>
</dbReference>
<dbReference type="Gene3D" id="3.30.565.10">
    <property type="entry name" value="Histidine kinase-like ATPase, C-terminal domain"/>
    <property type="match status" value="1"/>
</dbReference>
<evidence type="ECO:0000256" key="4">
    <source>
        <dbReference type="ARBA" id="ARBA00022553"/>
    </source>
</evidence>
<dbReference type="AlphaFoldDB" id="A0A1M5V7S3"/>
<dbReference type="SUPFAM" id="SSF47384">
    <property type="entry name" value="Homodimeric domain of signal transducing histidine kinase"/>
    <property type="match status" value="1"/>
</dbReference>
<dbReference type="PROSITE" id="PS50109">
    <property type="entry name" value="HIS_KIN"/>
    <property type="match status" value="1"/>
</dbReference>
<dbReference type="RefSeq" id="WP_073374907.1">
    <property type="nucleotide sequence ID" value="NZ_FQXS01000007.1"/>
</dbReference>
<dbReference type="InterPro" id="IPR003660">
    <property type="entry name" value="HAMP_dom"/>
</dbReference>
<keyword evidence="8" id="KW-0472">Membrane</keyword>
<dbReference type="Gene3D" id="6.10.340.10">
    <property type="match status" value="1"/>
</dbReference>
<dbReference type="InterPro" id="IPR036890">
    <property type="entry name" value="HATPase_C_sf"/>
</dbReference>
<evidence type="ECO:0000256" key="1">
    <source>
        <dbReference type="ARBA" id="ARBA00000085"/>
    </source>
</evidence>
<evidence type="ECO:0000259" key="11">
    <source>
        <dbReference type="PROSITE" id="PS50113"/>
    </source>
</evidence>
<dbReference type="SUPFAM" id="SSF55874">
    <property type="entry name" value="ATPase domain of HSP90 chaperone/DNA topoisomerase II/histidine kinase"/>
    <property type="match status" value="1"/>
</dbReference>
<dbReference type="InterPro" id="IPR035965">
    <property type="entry name" value="PAS-like_dom_sf"/>
</dbReference>
<dbReference type="OrthoDB" id="5439205at2"/>
<evidence type="ECO:0000259" key="9">
    <source>
        <dbReference type="PROSITE" id="PS50109"/>
    </source>
</evidence>
<keyword evidence="8" id="KW-1133">Transmembrane helix</keyword>
<evidence type="ECO:0000256" key="8">
    <source>
        <dbReference type="SAM" id="Phobius"/>
    </source>
</evidence>
<evidence type="ECO:0000256" key="7">
    <source>
        <dbReference type="SAM" id="MobiDB-lite"/>
    </source>
</evidence>
<feature type="domain" description="PAC" evidence="11">
    <location>
        <begin position="329"/>
        <end position="379"/>
    </location>
</feature>
<dbReference type="InterPro" id="IPR003661">
    <property type="entry name" value="HisK_dim/P_dom"/>
</dbReference>
<gene>
    <name evidence="13" type="ORF">SAMN02745124_01551</name>
</gene>
<evidence type="ECO:0000256" key="5">
    <source>
        <dbReference type="ARBA" id="ARBA00022679"/>
    </source>
</evidence>
<organism evidence="13 14">
    <name type="scientific">Desulfofustis glycolicus DSM 9705</name>
    <dbReference type="NCBI Taxonomy" id="1121409"/>
    <lineage>
        <taxon>Bacteria</taxon>
        <taxon>Pseudomonadati</taxon>
        <taxon>Thermodesulfobacteriota</taxon>
        <taxon>Desulfobulbia</taxon>
        <taxon>Desulfobulbales</taxon>
        <taxon>Desulfocapsaceae</taxon>
        <taxon>Desulfofustis</taxon>
    </lineage>
</organism>
<dbReference type="GO" id="GO:0000155">
    <property type="term" value="F:phosphorelay sensor kinase activity"/>
    <property type="evidence" value="ECO:0007669"/>
    <property type="project" value="InterPro"/>
</dbReference>
<dbReference type="Pfam" id="PF02518">
    <property type="entry name" value="HATPase_c"/>
    <property type="match status" value="1"/>
</dbReference>
<dbReference type="SMART" id="SM00304">
    <property type="entry name" value="HAMP"/>
    <property type="match status" value="1"/>
</dbReference>
<dbReference type="GO" id="GO:0016020">
    <property type="term" value="C:membrane"/>
    <property type="evidence" value="ECO:0007669"/>
    <property type="project" value="UniProtKB-SubCell"/>
</dbReference>
<dbReference type="SMART" id="SM00388">
    <property type="entry name" value="HisKA"/>
    <property type="match status" value="1"/>
</dbReference>
<dbReference type="PROSITE" id="PS50112">
    <property type="entry name" value="PAS"/>
    <property type="match status" value="1"/>
</dbReference>
<keyword evidence="5" id="KW-0808">Transferase</keyword>
<accession>A0A1M5V7S3</accession>
<dbReference type="EMBL" id="FQXS01000007">
    <property type="protein sequence ID" value="SHH71188.1"/>
    <property type="molecule type" value="Genomic_DNA"/>
</dbReference>
<proteinExistence type="predicted"/>
<dbReference type="InterPro" id="IPR004358">
    <property type="entry name" value="Sig_transdc_His_kin-like_C"/>
</dbReference>
<evidence type="ECO:0000313" key="14">
    <source>
        <dbReference type="Proteomes" id="UP000184139"/>
    </source>
</evidence>
<dbReference type="SMART" id="SM00387">
    <property type="entry name" value="HATPase_c"/>
    <property type="match status" value="1"/>
</dbReference>
<keyword evidence="8" id="KW-0812">Transmembrane</keyword>
<dbReference type="InterPro" id="IPR000014">
    <property type="entry name" value="PAS"/>
</dbReference>
<dbReference type="PANTHER" id="PTHR43065">
    <property type="entry name" value="SENSOR HISTIDINE KINASE"/>
    <property type="match status" value="1"/>
</dbReference>
<dbReference type="Pfam" id="PF00672">
    <property type="entry name" value="HAMP"/>
    <property type="match status" value="1"/>
</dbReference>
<dbReference type="PRINTS" id="PR00344">
    <property type="entry name" value="BCTRLSENSOR"/>
</dbReference>
<comment type="catalytic activity">
    <reaction evidence="1">
        <text>ATP + protein L-histidine = ADP + protein N-phospho-L-histidine.</text>
        <dbReference type="EC" id="2.7.13.3"/>
    </reaction>
</comment>
<dbReference type="CDD" id="cd06225">
    <property type="entry name" value="HAMP"/>
    <property type="match status" value="1"/>
</dbReference>
<keyword evidence="4" id="KW-0597">Phosphoprotein</keyword>
<dbReference type="Gene3D" id="3.30.450.20">
    <property type="entry name" value="PAS domain"/>
    <property type="match status" value="2"/>
</dbReference>
<evidence type="ECO:0000259" key="12">
    <source>
        <dbReference type="PROSITE" id="PS50885"/>
    </source>
</evidence>
<keyword evidence="14" id="KW-1185">Reference proteome</keyword>
<dbReference type="InterPro" id="IPR000700">
    <property type="entry name" value="PAS-assoc_C"/>
</dbReference>
<dbReference type="CDD" id="cd00130">
    <property type="entry name" value="PAS"/>
    <property type="match status" value="1"/>
</dbReference>
<evidence type="ECO:0000256" key="2">
    <source>
        <dbReference type="ARBA" id="ARBA00004370"/>
    </source>
</evidence>
<evidence type="ECO:0000256" key="3">
    <source>
        <dbReference type="ARBA" id="ARBA00012438"/>
    </source>
</evidence>
<evidence type="ECO:0000256" key="6">
    <source>
        <dbReference type="ARBA" id="ARBA00022777"/>
    </source>
</evidence>
<feature type="region of interest" description="Disordered" evidence="7">
    <location>
        <begin position="742"/>
        <end position="769"/>
    </location>
</feature>
<feature type="domain" description="PAS" evidence="10">
    <location>
        <begin position="380"/>
        <end position="429"/>
    </location>
</feature>
<dbReference type="STRING" id="1121409.SAMN02745124_01551"/>
<dbReference type="EC" id="2.7.13.3" evidence="3"/>
<dbReference type="PROSITE" id="PS50885">
    <property type="entry name" value="HAMP"/>
    <property type="match status" value="1"/>
</dbReference>
<keyword evidence="6" id="KW-0418">Kinase</keyword>
<feature type="domain" description="HAMP" evidence="12">
    <location>
        <begin position="191"/>
        <end position="244"/>
    </location>
</feature>
<evidence type="ECO:0000259" key="10">
    <source>
        <dbReference type="PROSITE" id="PS50112"/>
    </source>
</evidence>
<reference evidence="13 14" key="1">
    <citation type="submission" date="2016-11" db="EMBL/GenBank/DDBJ databases">
        <authorList>
            <person name="Jaros S."/>
            <person name="Januszkiewicz K."/>
            <person name="Wedrychowicz H."/>
        </authorList>
    </citation>
    <scope>NUCLEOTIDE SEQUENCE [LARGE SCALE GENOMIC DNA]</scope>
    <source>
        <strain evidence="13 14">DSM 9705</strain>
    </source>
</reference>
<name>A0A1M5V7S3_9BACT</name>
<feature type="transmembrane region" description="Helical" evidence="8">
    <location>
        <begin position="165"/>
        <end position="185"/>
    </location>
</feature>
<dbReference type="InterPro" id="IPR005467">
    <property type="entry name" value="His_kinase_dom"/>
</dbReference>
<evidence type="ECO:0000313" key="13">
    <source>
        <dbReference type="EMBL" id="SHH71188.1"/>
    </source>
</evidence>
<sequence length="769" mass="86158">MSGSIDDRIKRDILLTFLVIALLFVAVGFFMQLRWRNDHIDTVYQLLDAIVSTEQSDLANELFERRITALRLRLQDMVSLQHVISISLYDIQFRRLVHVTQKGAAESGRPAPELPAADLRAGGGYRVAGGFDTLFFTRQIRAMGENMGWLAIVYDLSVLRGQLRMFFIFLSILLLVTLLSMLTLLRWRLRRFVIAPLRELGAAVSSLEAGRLLPLDNLEGSGREVGGLARTFQSMTDRLNQSYRRLDETNRALRDSEQRFKSVFDHAPYAIVVTSLEDGRLLDANEVFIRRWGISKEPSGRLKPDRLSMVPPREAASIRRAVIKEGGVFNRDMEILRPDGSWEQILFSSVPITFGSEASMLSMTVNVTERRRAEDELRKSQEKFRTLFELSPEAILLVHLDSEAIHDVNKAFTGLYGYSREECLGRTTLALGIYQETAERAAIFRRLRAGEHLENAEVGVRHKNGTALICSLSSITLTLGGESFLLTVMRNITETRLLQEMMVQTEKMVSMGGIAAGIAHEINNPLGIILQAAQNLENRTRIDFAKNRAVAESVGLDLAQMNEYLRIRKLDRFIGDIQSAALRAADIVRHMLDFSRRSDAKRGLCDLEQLIYQALSLARSDYDLEKCYDFKKIQVDVRVAENVPSISCIATEIEQVFLNLLRNAAQAIAEAEPPVVSPRIDLSVTGLSGAVRIVIADNGPGMTEAIRRRIFEPFYTTKPPGIGTGLGLSVSYFIITQSHRGRMRAESPPGGGSRFIIELPADSDPKGEI</sequence>
<dbReference type="SMART" id="SM00091">
    <property type="entry name" value="PAS"/>
    <property type="match status" value="2"/>
</dbReference>
<comment type="subcellular location">
    <subcellularLocation>
        <location evidence="2">Membrane</location>
    </subcellularLocation>
</comment>
<dbReference type="Pfam" id="PF13426">
    <property type="entry name" value="PAS_9"/>
    <property type="match status" value="1"/>
</dbReference>
<dbReference type="CDD" id="cd00082">
    <property type="entry name" value="HisKA"/>
    <property type="match status" value="1"/>
</dbReference>
<feature type="transmembrane region" description="Helical" evidence="8">
    <location>
        <begin position="12"/>
        <end position="31"/>
    </location>
</feature>
<protein>
    <recommendedName>
        <fullName evidence="3">histidine kinase</fullName>
        <ecNumber evidence="3">2.7.13.3</ecNumber>
    </recommendedName>
</protein>
<dbReference type="PROSITE" id="PS50113">
    <property type="entry name" value="PAC"/>
    <property type="match status" value="1"/>
</dbReference>
<dbReference type="InterPro" id="IPR003594">
    <property type="entry name" value="HATPase_dom"/>
</dbReference>
<dbReference type="InterPro" id="IPR036097">
    <property type="entry name" value="HisK_dim/P_sf"/>
</dbReference>
<dbReference type="NCBIfam" id="TIGR00229">
    <property type="entry name" value="sensory_box"/>
    <property type="match status" value="2"/>
</dbReference>
<dbReference type="Pfam" id="PF13188">
    <property type="entry name" value="PAS_8"/>
    <property type="match status" value="1"/>
</dbReference>
<feature type="domain" description="Histidine kinase" evidence="9">
    <location>
        <begin position="517"/>
        <end position="763"/>
    </location>
</feature>